<sequence length="42" mass="4916">MTDEDEWRAAVADMSEMDRAVTEYECRRALGLCGDREDARYE</sequence>
<gene>
    <name evidence="1" type="ordered locus">MAV_0831</name>
</gene>
<evidence type="ECO:0000313" key="2">
    <source>
        <dbReference type="Proteomes" id="UP000001574"/>
    </source>
</evidence>
<name>A0A0H3A4U0_MYCA1</name>
<dbReference type="KEGG" id="mav:MAV_0831"/>
<reference evidence="1 2" key="1">
    <citation type="submission" date="2006-10" db="EMBL/GenBank/DDBJ databases">
        <authorList>
            <person name="Fleischmann R.D."/>
            <person name="Dodson R.J."/>
            <person name="Haft D.H."/>
            <person name="Merkel J.S."/>
            <person name="Nelson W.C."/>
            <person name="Fraser C.M."/>
        </authorList>
    </citation>
    <scope>NUCLEOTIDE SEQUENCE [LARGE SCALE GENOMIC DNA]</scope>
    <source>
        <strain evidence="1 2">104</strain>
    </source>
</reference>
<organism evidence="1 2">
    <name type="scientific">Mycobacterium avium (strain 104)</name>
    <dbReference type="NCBI Taxonomy" id="243243"/>
    <lineage>
        <taxon>Bacteria</taxon>
        <taxon>Bacillati</taxon>
        <taxon>Actinomycetota</taxon>
        <taxon>Actinomycetes</taxon>
        <taxon>Mycobacteriales</taxon>
        <taxon>Mycobacteriaceae</taxon>
        <taxon>Mycobacterium</taxon>
        <taxon>Mycobacterium avium complex (MAC)</taxon>
    </lineage>
</organism>
<protein>
    <submittedName>
        <fullName evidence="1">Conserved domain protein</fullName>
    </submittedName>
</protein>
<dbReference type="RefSeq" id="WP_011723797.1">
    <property type="nucleotide sequence ID" value="NC_008595.1"/>
</dbReference>
<accession>A0A0H3A4U0</accession>
<evidence type="ECO:0000313" key="1">
    <source>
        <dbReference type="EMBL" id="ABK69401.1"/>
    </source>
</evidence>
<dbReference type="Proteomes" id="UP000001574">
    <property type="component" value="Chromosome"/>
</dbReference>
<dbReference type="EMBL" id="CP000479">
    <property type="protein sequence ID" value="ABK69401.1"/>
    <property type="molecule type" value="Genomic_DNA"/>
</dbReference>
<proteinExistence type="predicted"/>
<dbReference type="HOGENOM" id="CLU_3254275_0_0_11"/>
<dbReference type="AlphaFoldDB" id="A0A0H3A4U0"/>